<dbReference type="GO" id="GO:0004930">
    <property type="term" value="F:G protein-coupled receptor activity"/>
    <property type="evidence" value="ECO:0007669"/>
    <property type="project" value="UniProtKB-KW"/>
</dbReference>
<keyword evidence="5" id="KW-0297">G-protein coupled receptor</keyword>
<dbReference type="GeneTree" id="ENSGT01150000286969"/>
<dbReference type="PROSITE" id="PS50262">
    <property type="entry name" value="G_PROTEIN_RECEP_F1_2"/>
    <property type="match status" value="1"/>
</dbReference>
<evidence type="ECO:0000313" key="13">
    <source>
        <dbReference type="Ensembl" id="ENSCSEP00000011317.1"/>
    </source>
</evidence>
<dbReference type="Pfam" id="PF00001">
    <property type="entry name" value="7tm_1"/>
    <property type="match status" value="2"/>
</dbReference>
<keyword evidence="7" id="KW-1015">Disulfide bond</keyword>
<dbReference type="Gene3D" id="1.20.1070.10">
    <property type="entry name" value="Rhodopsin 7-helix transmembrane proteins"/>
    <property type="match status" value="2"/>
</dbReference>
<feature type="transmembrane region" description="Helical" evidence="11">
    <location>
        <begin position="72"/>
        <end position="92"/>
    </location>
</feature>
<dbReference type="FunFam" id="1.20.1070.10:FF:000856">
    <property type="entry name" value="KISS1 receptor b"/>
    <property type="match status" value="1"/>
</dbReference>
<evidence type="ECO:0000256" key="6">
    <source>
        <dbReference type="ARBA" id="ARBA00023136"/>
    </source>
</evidence>
<dbReference type="PANTHER" id="PTHR45695">
    <property type="entry name" value="LEUCOKININ RECEPTOR-RELATED"/>
    <property type="match status" value="1"/>
</dbReference>
<evidence type="ECO:0000259" key="12">
    <source>
        <dbReference type="PROSITE" id="PS50262"/>
    </source>
</evidence>
<organism evidence="13 14">
    <name type="scientific">Cynoglossus semilaevis</name>
    <name type="common">Tongue sole</name>
    <dbReference type="NCBI Taxonomy" id="244447"/>
    <lineage>
        <taxon>Eukaryota</taxon>
        <taxon>Metazoa</taxon>
        <taxon>Chordata</taxon>
        <taxon>Craniata</taxon>
        <taxon>Vertebrata</taxon>
        <taxon>Euteleostomi</taxon>
        <taxon>Actinopterygii</taxon>
        <taxon>Neopterygii</taxon>
        <taxon>Teleostei</taxon>
        <taxon>Neoteleostei</taxon>
        <taxon>Acanthomorphata</taxon>
        <taxon>Carangaria</taxon>
        <taxon>Pleuronectiformes</taxon>
        <taxon>Pleuronectoidei</taxon>
        <taxon>Cynoglossidae</taxon>
        <taxon>Cynoglossinae</taxon>
        <taxon>Cynoglossus</taxon>
    </lineage>
</organism>
<dbReference type="PRINTS" id="PR01728">
    <property type="entry name" value="KISS1RECEPTR"/>
</dbReference>
<keyword evidence="3 11" id="KW-0812">Transmembrane</keyword>
<accession>A0A3P8VA51</accession>
<dbReference type="InterPro" id="IPR008103">
    <property type="entry name" value="KiSS_1_rcpt"/>
</dbReference>
<sequence>MKMMMSSANQSPDCGPACNESYSSEGRGLPLLIDAWLVPTFFALIMVVGLVGNALVIRVVTKHQQMKTITNFYIVNLATTDILFLVCCVPFTATLYPLPSWIFGEFMCRLVNYLQQLQAQAERAVAMRARVSRMVVVMVVLFLICWGPIQVCILLQAFGLQGYVLYKLKILGHCMSYSNSSVNPLVYAFMGNNFRKAFKQAFPAIFLLRTRHTEMHFLSSSS</sequence>
<name>A0A3P8VA51_CYNSE</name>
<dbReference type="InterPro" id="IPR017452">
    <property type="entry name" value="GPCR_Rhodpsn_7TM"/>
</dbReference>
<evidence type="ECO:0000256" key="9">
    <source>
        <dbReference type="ARBA" id="ARBA00023180"/>
    </source>
</evidence>
<evidence type="ECO:0000256" key="7">
    <source>
        <dbReference type="ARBA" id="ARBA00023157"/>
    </source>
</evidence>
<proteinExistence type="predicted"/>
<keyword evidence="9" id="KW-0325">Glycoprotein</keyword>
<reference evidence="13 14" key="1">
    <citation type="journal article" date="2014" name="Nat. Genet.">
        <title>Whole-genome sequence of a flatfish provides insights into ZW sex chromosome evolution and adaptation to a benthic lifestyle.</title>
        <authorList>
            <person name="Chen S."/>
            <person name="Zhang G."/>
            <person name="Shao C."/>
            <person name="Huang Q."/>
            <person name="Liu G."/>
            <person name="Zhang P."/>
            <person name="Song W."/>
            <person name="An N."/>
            <person name="Chalopin D."/>
            <person name="Volff J.N."/>
            <person name="Hong Y."/>
            <person name="Li Q."/>
            <person name="Sha Z."/>
            <person name="Zhou H."/>
            <person name="Xie M."/>
            <person name="Yu Q."/>
            <person name="Liu Y."/>
            <person name="Xiang H."/>
            <person name="Wang N."/>
            <person name="Wu K."/>
            <person name="Yang C."/>
            <person name="Zhou Q."/>
            <person name="Liao X."/>
            <person name="Yang L."/>
            <person name="Hu Q."/>
            <person name="Zhang J."/>
            <person name="Meng L."/>
            <person name="Jin L."/>
            <person name="Tian Y."/>
            <person name="Lian J."/>
            <person name="Yang J."/>
            <person name="Miao G."/>
            <person name="Liu S."/>
            <person name="Liang Z."/>
            <person name="Yan F."/>
            <person name="Li Y."/>
            <person name="Sun B."/>
            <person name="Zhang H."/>
            <person name="Zhang J."/>
            <person name="Zhu Y."/>
            <person name="Du M."/>
            <person name="Zhao Y."/>
            <person name="Schartl M."/>
            <person name="Tang Q."/>
            <person name="Wang J."/>
        </authorList>
    </citation>
    <scope>NUCLEOTIDE SEQUENCE</scope>
</reference>
<dbReference type="Ensembl" id="ENSCSET00000011455.1">
    <property type="protein sequence ID" value="ENSCSEP00000011317.1"/>
    <property type="gene ID" value="ENSCSEG00000007118.1"/>
</dbReference>
<feature type="transmembrane region" description="Helical" evidence="11">
    <location>
        <begin position="135"/>
        <end position="158"/>
    </location>
</feature>
<reference evidence="13" key="2">
    <citation type="submission" date="2025-08" db="UniProtKB">
        <authorList>
            <consortium name="Ensembl"/>
        </authorList>
    </citation>
    <scope>IDENTIFICATION</scope>
</reference>
<keyword evidence="2" id="KW-1003">Cell membrane</keyword>
<dbReference type="Proteomes" id="UP000265120">
    <property type="component" value="Chromosome Z"/>
</dbReference>
<evidence type="ECO:0000313" key="14">
    <source>
        <dbReference type="Proteomes" id="UP000265120"/>
    </source>
</evidence>
<keyword evidence="14" id="KW-1185">Reference proteome</keyword>
<evidence type="ECO:0000256" key="10">
    <source>
        <dbReference type="ARBA" id="ARBA00023224"/>
    </source>
</evidence>
<protein>
    <submittedName>
        <fullName evidence="13">G-protein coupled receptor 54-like</fullName>
    </submittedName>
</protein>
<keyword evidence="8" id="KW-0675">Receptor</keyword>
<evidence type="ECO:0000256" key="5">
    <source>
        <dbReference type="ARBA" id="ARBA00023040"/>
    </source>
</evidence>
<reference evidence="13" key="3">
    <citation type="submission" date="2025-09" db="UniProtKB">
        <authorList>
            <consortium name="Ensembl"/>
        </authorList>
    </citation>
    <scope>IDENTIFICATION</scope>
</reference>
<evidence type="ECO:0000256" key="11">
    <source>
        <dbReference type="SAM" id="Phobius"/>
    </source>
</evidence>
<dbReference type="SUPFAM" id="SSF81321">
    <property type="entry name" value="Family A G protein-coupled receptor-like"/>
    <property type="match status" value="1"/>
</dbReference>
<evidence type="ECO:0000256" key="3">
    <source>
        <dbReference type="ARBA" id="ARBA00022692"/>
    </source>
</evidence>
<keyword evidence="10" id="KW-0807">Transducer</keyword>
<dbReference type="AlphaFoldDB" id="A0A3P8VA51"/>
<feature type="domain" description="G-protein coupled receptors family 1 profile" evidence="12">
    <location>
        <begin position="52"/>
        <end position="150"/>
    </location>
</feature>
<evidence type="ECO:0000256" key="8">
    <source>
        <dbReference type="ARBA" id="ARBA00023170"/>
    </source>
</evidence>
<dbReference type="PRINTS" id="PR00237">
    <property type="entry name" value="GPCRRHODOPSN"/>
</dbReference>
<evidence type="ECO:0000256" key="1">
    <source>
        <dbReference type="ARBA" id="ARBA00004651"/>
    </source>
</evidence>
<keyword evidence="4 11" id="KW-1133">Transmembrane helix</keyword>
<evidence type="ECO:0000256" key="2">
    <source>
        <dbReference type="ARBA" id="ARBA00022475"/>
    </source>
</evidence>
<evidence type="ECO:0000256" key="4">
    <source>
        <dbReference type="ARBA" id="ARBA00022989"/>
    </source>
</evidence>
<feature type="transmembrane region" description="Helical" evidence="11">
    <location>
        <begin position="36"/>
        <end position="60"/>
    </location>
</feature>
<keyword evidence="6 11" id="KW-0472">Membrane</keyword>
<dbReference type="PANTHER" id="PTHR45695:SF23">
    <property type="entry name" value="GALANIN-LIKE G-PROTEIN COUPLED RECEPTOR NPR-9"/>
    <property type="match status" value="1"/>
</dbReference>
<comment type="subcellular location">
    <subcellularLocation>
        <location evidence="1">Cell membrane</location>
        <topology evidence="1">Multi-pass membrane protein</topology>
    </subcellularLocation>
</comment>
<dbReference type="GO" id="GO:0005886">
    <property type="term" value="C:plasma membrane"/>
    <property type="evidence" value="ECO:0007669"/>
    <property type="project" value="UniProtKB-SubCell"/>
</dbReference>
<dbReference type="InterPro" id="IPR000276">
    <property type="entry name" value="GPCR_Rhodpsn"/>
</dbReference>